<dbReference type="PANTHER" id="PTHR32385:SF15">
    <property type="entry name" value="INOSITOL PHOSPHOCERAMIDE MANNOSYLTRANSFERASE 1"/>
    <property type="match status" value="1"/>
</dbReference>
<dbReference type="Gene3D" id="3.90.550.20">
    <property type="match status" value="2"/>
</dbReference>
<dbReference type="RefSeq" id="WP_125977201.1">
    <property type="nucleotide sequence ID" value="NZ_BAAADY010000003.1"/>
</dbReference>
<dbReference type="EMBL" id="JAATJB010000007">
    <property type="protein sequence ID" value="NJB98281.1"/>
    <property type="molecule type" value="Genomic_DNA"/>
</dbReference>
<organism evidence="2 3">
    <name type="scientific">Sphingomonas trueperi</name>
    <dbReference type="NCBI Taxonomy" id="53317"/>
    <lineage>
        <taxon>Bacteria</taxon>
        <taxon>Pseudomonadati</taxon>
        <taxon>Pseudomonadota</taxon>
        <taxon>Alphaproteobacteria</taxon>
        <taxon>Sphingomonadales</taxon>
        <taxon>Sphingomonadaceae</taxon>
        <taxon>Sphingomonas</taxon>
    </lineage>
</organism>
<dbReference type="GO" id="GO:0016020">
    <property type="term" value="C:membrane"/>
    <property type="evidence" value="ECO:0007669"/>
    <property type="project" value="GOC"/>
</dbReference>
<reference evidence="2 3" key="1">
    <citation type="submission" date="2020-03" db="EMBL/GenBank/DDBJ databases">
        <title>Genomic Encyclopedia of Type Strains, Phase IV (KMG-IV): sequencing the most valuable type-strain genomes for metagenomic binning, comparative biology and taxonomic classification.</title>
        <authorList>
            <person name="Goeker M."/>
        </authorList>
    </citation>
    <scope>NUCLEOTIDE SEQUENCE [LARGE SCALE GENOMIC DNA]</scope>
    <source>
        <strain evidence="2 3">DSM 7225</strain>
    </source>
</reference>
<evidence type="ECO:0000313" key="2">
    <source>
        <dbReference type="EMBL" id="NJB98281.1"/>
    </source>
</evidence>
<dbReference type="InterPro" id="IPR029044">
    <property type="entry name" value="Nucleotide-diphossugar_trans"/>
</dbReference>
<proteinExistence type="predicted"/>
<evidence type="ECO:0000313" key="3">
    <source>
        <dbReference type="Proteomes" id="UP000531251"/>
    </source>
</evidence>
<dbReference type="GO" id="GO:0000030">
    <property type="term" value="F:mannosyltransferase activity"/>
    <property type="evidence" value="ECO:0007669"/>
    <property type="project" value="TreeGrafter"/>
</dbReference>
<dbReference type="SUPFAM" id="SSF53448">
    <property type="entry name" value="Nucleotide-diphospho-sugar transferases"/>
    <property type="match status" value="2"/>
</dbReference>
<keyword evidence="3" id="KW-1185">Reference proteome</keyword>
<dbReference type="InterPro" id="IPR007577">
    <property type="entry name" value="GlycoTrfase_DXD_sugar-bd_CS"/>
</dbReference>
<keyword evidence="2" id="KW-0328">Glycosyltransferase</keyword>
<name>A0A7X6BDV1_9SPHN</name>
<dbReference type="PANTHER" id="PTHR32385">
    <property type="entry name" value="MANNOSYL PHOSPHORYLINOSITOL CERAMIDE SYNTHASE"/>
    <property type="match status" value="1"/>
</dbReference>
<evidence type="ECO:0000256" key="1">
    <source>
        <dbReference type="ARBA" id="ARBA00022679"/>
    </source>
</evidence>
<accession>A0A7X6BDV1</accession>
<dbReference type="InterPro" id="IPR051706">
    <property type="entry name" value="Glycosyltransferase_domain"/>
</dbReference>
<keyword evidence="1 2" id="KW-0808">Transferase</keyword>
<comment type="caution">
    <text evidence="2">The sequence shown here is derived from an EMBL/GenBank/DDBJ whole genome shotgun (WGS) entry which is preliminary data.</text>
</comment>
<dbReference type="SUPFAM" id="SSF53335">
    <property type="entry name" value="S-adenosyl-L-methionine-dependent methyltransferases"/>
    <property type="match status" value="1"/>
</dbReference>
<sequence length="766" mass="85507">MIPKILHFIWVGDETKRPDNCIDTWRTRNPGWEIRIWGNESLQQRGWINGRHMSEMSERELNGVADMMRWEIVYEHGGFVVDADSVCVRPLDDHLLDCEAFACWENEMTRPGLIAAGYFAAQPKNPFVAQIIGDIYQEPTVVDRMAWESVGPKRLTDSYREYRYHGLRIYPSHYFIPEHFSGVKYEGPGPVYAEQLWGSTLDIYDQLHQQVVTGQAPEPAPVAAPVDRKPVPAAAVRPNPVPALGGAPNAPTVFHRIWFGTRPIPDSYEAYWQAWQRQFPDCAFRTWTDRDLDELTLSRPALDRFASHVSRADLARYEILYTHGGIYLDCDIMPYAHFEPAALCRELTVCNETDATEYCSIGFIGAPAGHPIFRDLIDHILAAEPDESRPNVTTGPWLFGSYLAKHAHRRLPPASFYPYLYDAPLSSIRRKDLGETLGIHVWGGAWLPPEQKKGKALDLLARGDLVDAAGILEGFDDEWAANLQVVLKVMADSRAMAAEAAQFLGGSLTVAPADRPAFAFDKIVHWLLDQDRDRMVWQIGAADGVLVDPLRSAMVNYDPPALLLEPNPYMFGMLERGYANNRNAVLLQQAYSADGKPLVLNAINPDKAAAAGLPRWVLGISSVYDDKNAIGGLTIDAETTRRIQSCIERVTVPVTGFDALAAQVEGRMPEILVIDAEGMDKAIIDDVLDHGCRPAVIHFEIQCMDPAESSALTERLGTDYALFTFGNDVTAYRTDVFLDYAKWIYIHNGLPTIFASALPIVAGLVQ</sequence>
<dbReference type="Proteomes" id="UP000531251">
    <property type="component" value="Unassembled WGS sequence"/>
</dbReference>
<gene>
    <name evidence="2" type="ORF">GGR89_002612</name>
</gene>
<dbReference type="Pfam" id="PF04488">
    <property type="entry name" value="Gly_transf_sug"/>
    <property type="match status" value="1"/>
</dbReference>
<dbReference type="GO" id="GO:0051999">
    <property type="term" value="P:mannosyl-inositol phosphorylceramide biosynthetic process"/>
    <property type="evidence" value="ECO:0007669"/>
    <property type="project" value="TreeGrafter"/>
</dbReference>
<dbReference type="AlphaFoldDB" id="A0A7X6BDV1"/>
<protein>
    <submittedName>
        <fullName evidence="2">Mannosyltransferase OCH1-like enzyme</fullName>
    </submittedName>
</protein>
<dbReference type="InterPro" id="IPR029063">
    <property type="entry name" value="SAM-dependent_MTases_sf"/>
</dbReference>
<dbReference type="Gene3D" id="3.40.50.150">
    <property type="entry name" value="Vaccinia Virus protein VP39"/>
    <property type="match status" value="1"/>
</dbReference>